<accession>A0A840YTN7</accession>
<dbReference type="Proteomes" id="UP000527143">
    <property type="component" value="Unassembled WGS sequence"/>
</dbReference>
<dbReference type="EMBL" id="JACIJF010000037">
    <property type="protein sequence ID" value="MBB5713028.1"/>
    <property type="molecule type" value="Genomic_DNA"/>
</dbReference>
<evidence type="ECO:0000313" key="3">
    <source>
        <dbReference type="Proteomes" id="UP000527143"/>
    </source>
</evidence>
<comment type="caution">
    <text evidence="2">The sequence shown here is derived from an EMBL/GenBank/DDBJ whole genome shotgun (WGS) entry which is preliminary data.</text>
</comment>
<evidence type="ECO:0000313" key="2">
    <source>
        <dbReference type="EMBL" id="MBB5713028.1"/>
    </source>
</evidence>
<gene>
    <name evidence="2" type="ORF">FHT02_004290</name>
</gene>
<feature type="region of interest" description="Disordered" evidence="1">
    <location>
        <begin position="1"/>
        <end position="30"/>
    </location>
</feature>
<organism evidence="2 3">
    <name type="scientific">Sphingomonas xinjiangensis</name>
    <dbReference type="NCBI Taxonomy" id="643568"/>
    <lineage>
        <taxon>Bacteria</taxon>
        <taxon>Pseudomonadati</taxon>
        <taxon>Pseudomonadota</taxon>
        <taxon>Alphaproteobacteria</taxon>
        <taxon>Sphingomonadales</taxon>
        <taxon>Sphingomonadaceae</taxon>
        <taxon>Sphingomonas</taxon>
    </lineage>
</organism>
<dbReference type="AlphaFoldDB" id="A0A840YTN7"/>
<keyword evidence="3" id="KW-1185">Reference proteome</keyword>
<evidence type="ECO:0000256" key="1">
    <source>
        <dbReference type="SAM" id="MobiDB-lite"/>
    </source>
</evidence>
<sequence length="30" mass="3334">MKLFTVYTPPAEEEGINHKTKAEAEAAEEV</sequence>
<feature type="compositionally biased region" description="Basic and acidic residues" evidence="1">
    <location>
        <begin position="15"/>
        <end position="24"/>
    </location>
</feature>
<name>A0A840YTN7_9SPHN</name>
<reference evidence="2 3" key="1">
    <citation type="submission" date="2020-08" db="EMBL/GenBank/DDBJ databases">
        <title>Genomic Encyclopedia of Type Strains, Phase IV (KMG-IV): sequencing the most valuable type-strain genomes for metagenomic binning, comparative biology and taxonomic classification.</title>
        <authorList>
            <person name="Goeker M."/>
        </authorList>
    </citation>
    <scope>NUCLEOTIDE SEQUENCE [LARGE SCALE GENOMIC DNA]</scope>
    <source>
        <strain evidence="2 3">DSM 26736</strain>
    </source>
</reference>
<protein>
    <submittedName>
        <fullName evidence="2">Uncharacterized protein</fullName>
    </submittedName>
</protein>
<proteinExistence type="predicted"/>